<dbReference type="Proteomes" id="UP000187609">
    <property type="component" value="Unassembled WGS sequence"/>
</dbReference>
<keyword evidence="2" id="KW-0804">Transcription</keyword>
<accession>A0A1J6IZW3</accession>
<evidence type="ECO:0000313" key="5">
    <source>
        <dbReference type="Proteomes" id="UP000187609"/>
    </source>
</evidence>
<keyword evidence="1" id="KW-0805">Transcription regulation</keyword>
<dbReference type="InterPro" id="IPR059002">
    <property type="entry name" value="IBH1_N"/>
</dbReference>
<evidence type="ECO:0000313" key="4">
    <source>
        <dbReference type="EMBL" id="OIT03183.1"/>
    </source>
</evidence>
<dbReference type="SMR" id="A0A1J6IZW3"/>
<dbReference type="Gramene" id="OIT03183">
    <property type="protein sequence ID" value="OIT03183"/>
    <property type="gene ID" value="A4A49_02425"/>
</dbReference>
<organism evidence="4 5">
    <name type="scientific">Nicotiana attenuata</name>
    <name type="common">Coyote tobacco</name>
    <dbReference type="NCBI Taxonomy" id="49451"/>
    <lineage>
        <taxon>Eukaryota</taxon>
        <taxon>Viridiplantae</taxon>
        <taxon>Streptophyta</taxon>
        <taxon>Embryophyta</taxon>
        <taxon>Tracheophyta</taxon>
        <taxon>Spermatophyta</taxon>
        <taxon>Magnoliopsida</taxon>
        <taxon>eudicotyledons</taxon>
        <taxon>Gunneridae</taxon>
        <taxon>Pentapetalae</taxon>
        <taxon>asterids</taxon>
        <taxon>lamiids</taxon>
        <taxon>Solanales</taxon>
        <taxon>Solanaceae</taxon>
        <taxon>Nicotianoideae</taxon>
        <taxon>Nicotianeae</taxon>
        <taxon>Nicotiana</taxon>
    </lineage>
</organism>
<evidence type="ECO:0000259" key="3">
    <source>
        <dbReference type="Pfam" id="PF26576"/>
    </source>
</evidence>
<reference evidence="4" key="1">
    <citation type="submission" date="2016-11" db="EMBL/GenBank/DDBJ databases">
        <title>The genome of Nicotiana attenuata.</title>
        <authorList>
            <person name="Xu S."/>
            <person name="Brockmoeller T."/>
            <person name="Gaquerel E."/>
            <person name="Navarro A."/>
            <person name="Kuhl H."/>
            <person name="Gase K."/>
            <person name="Ling Z."/>
            <person name="Zhou W."/>
            <person name="Kreitzer C."/>
            <person name="Stanke M."/>
            <person name="Tang H."/>
            <person name="Lyons E."/>
            <person name="Pandey P."/>
            <person name="Pandey S.P."/>
            <person name="Timmermann B."/>
            <person name="Baldwin I.T."/>
        </authorList>
    </citation>
    <scope>NUCLEOTIDE SEQUENCE [LARGE SCALE GENOMIC DNA]</scope>
    <source>
        <strain evidence="4">UT</strain>
    </source>
</reference>
<evidence type="ECO:0000256" key="2">
    <source>
        <dbReference type="ARBA" id="ARBA00023163"/>
    </source>
</evidence>
<dbReference type="STRING" id="49451.A0A1J6IZW3"/>
<dbReference type="KEGG" id="nau:109226284"/>
<dbReference type="OMA" id="IMRLAMS"/>
<sequence>MRNPSSVKQEFLKKWIQGLKAYNGTKKEMSIMERKKVIKLSADVAMASTRNSKTTYWGHALIANYASKDVNNKFIVAHILGDEYSERIKKAAIMRLAMSHKSFRSKIILKKSCSISRKTKKMAPRIGLARCIARRLVKKRTQVLKTLVPGGEYMDDMSLIKETLDYILSLRVQVDVMRHLANATDQLSHTKT</sequence>
<dbReference type="Pfam" id="PF26576">
    <property type="entry name" value="IBH1_N"/>
    <property type="match status" value="1"/>
</dbReference>
<comment type="caution">
    <text evidence="4">The sequence shown here is derived from an EMBL/GenBank/DDBJ whole genome shotgun (WGS) entry which is preliminary data.</text>
</comment>
<evidence type="ECO:0000256" key="1">
    <source>
        <dbReference type="ARBA" id="ARBA00023015"/>
    </source>
</evidence>
<dbReference type="PANTHER" id="PTHR33124">
    <property type="entry name" value="TRANSCRIPTION FACTOR IBH1-LIKE 1"/>
    <property type="match status" value="1"/>
</dbReference>
<dbReference type="OrthoDB" id="1922093at2759"/>
<dbReference type="EMBL" id="MJEQ01037187">
    <property type="protein sequence ID" value="OIT03183.1"/>
    <property type="molecule type" value="Genomic_DNA"/>
</dbReference>
<proteinExistence type="predicted"/>
<dbReference type="InterPro" id="IPR044660">
    <property type="entry name" value="IBH1-like"/>
</dbReference>
<gene>
    <name evidence="4" type="ORF">A4A49_02425</name>
</gene>
<dbReference type="PANTHER" id="PTHR33124:SF5">
    <property type="entry name" value="TRANSCRIPTION FACTOR IBH1-LIKE 1"/>
    <property type="match status" value="1"/>
</dbReference>
<dbReference type="GO" id="GO:0006355">
    <property type="term" value="P:regulation of DNA-templated transcription"/>
    <property type="evidence" value="ECO:0007669"/>
    <property type="project" value="InterPro"/>
</dbReference>
<protein>
    <recommendedName>
        <fullName evidence="3">IBH1-like N-terminal domain-containing protein</fullName>
    </recommendedName>
</protein>
<feature type="domain" description="IBH1-like N-terminal" evidence="3">
    <location>
        <begin position="5"/>
        <end position="67"/>
    </location>
</feature>
<name>A0A1J6IZW3_NICAT</name>
<dbReference type="AlphaFoldDB" id="A0A1J6IZW3"/>
<keyword evidence="5" id="KW-1185">Reference proteome</keyword>